<sequence>MPSKIKVLITGATGYVGGSVLSRFLSRSDAPSFDFRAIVRSPEKAEKLKEFGITPIVGSHNDERIMVEACSKVDVAIAMADCDDLVAAKLTLQGLKKRFKETGKPPIFINTSGTGVLRDDANGMYATKIIYNDEDVAQLETLPPSQPHRNVDLAIIAADKEGYIKSYIILPSTVYSIARGRLFEAGISHPYSIQLPGLIKLSILRGRAGMVGQGRNFWPNVDIHELADLYSILYDSISSNPTTGHGREGFYFGENGEHSLYEAAKGIGEALVKLGKAETSEPNSFTEEEVTKYFRSGMMGSNARCRANRSKAIGWKPNKGTADMLASLKPEAEAIIENDPRSK</sequence>
<dbReference type="InterPro" id="IPR051783">
    <property type="entry name" value="NAD(P)-dependent_oxidoreduct"/>
</dbReference>
<dbReference type="GO" id="GO:0005737">
    <property type="term" value="C:cytoplasm"/>
    <property type="evidence" value="ECO:0007669"/>
    <property type="project" value="TreeGrafter"/>
</dbReference>
<dbReference type="OrthoDB" id="10262413at2759"/>
<dbReference type="SUPFAM" id="SSF51735">
    <property type="entry name" value="NAD(P)-binding Rossmann-fold domains"/>
    <property type="match status" value="1"/>
</dbReference>
<dbReference type="GeneID" id="66080472"/>
<dbReference type="EMBL" id="CM032187">
    <property type="protein sequence ID" value="KAG7089743.1"/>
    <property type="molecule type" value="Genomic_DNA"/>
</dbReference>
<dbReference type="PANTHER" id="PTHR48079:SF6">
    <property type="entry name" value="NAD(P)-BINDING DOMAIN-CONTAINING PROTEIN-RELATED"/>
    <property type="match status" value="1"/>
</dbReference>
<dbReference type="AlphaFoldDB" id="A0A9P7RVD5"/>
<reference evidence="2" key="1">
    <citation type="journal article" date="2021" name="Genome Biol. Evol.">
        <title>The assembled and annotated genome of the fairy-ring fungus Marasmius oreades.</title>
        <authorList>
            <person name="Hiltunen M."/>
            <person name="Ament-Velasquez S.L."/>
            <person name="Johannesson H."/>
        </authorList>
    </citation>
    <scope>NUCLEOTIDE SEQUENCE</scope>
    <source>
        <strain evidence="2">03SP1</strain>
    </source>
</reference>
<gene>
    <name evidence="2" type="ORF">E1B28_011397</name>
</gene>
<dbReference type="PANTHER" id="PTHR48079">
    <property type="entry name" value="PROTEIN YEEZ"/>
    <property type="match status" value="1"/>
</dbReference>
<dbReference type="Proteomes" id="UP001049176">
    <property type="component" value="Chromosome 7"/>
</dbReference>
<dbReference type="InterPro" id="IPR036291">
    <property type="entry name" value="NAD(P)-bd_dom_sf"/>
</dbReference>
<dbReference type="Gene3D" id="3.40.50.720">
    <property type="entry name" value="NAD(P)-binding Rossmann-like Domain"/>
    <property type="match status" value="1"/>
</dbReference>
<dbReference type="InterPro" id="IPR008030">
    <property type="entry name" value="NmrA-like"/>
</dbReference>
<dbReference type="GO" id="GO:0004029">
    <property type="term" value="F:aldehyde dehydrogenase (NAD+) activity"/>
    <property type="evidence" value="ECO:0007669"/>
    <property type="project" value="TreeGrafter"/>
</dbReference>
<evidence type="ECO:0000313" key="3">
    <source>
        <dbReference type="Proteomes" id="UP001049176"/>
    </source>
</evidence>
<comment type="caution">
    <text evidence="2">The sequence shown here is derived from an EMBL/GenBank/DDBJ whole genome shotgun (WGS) entry which is preliminary data.</text>
</comment>
<protein>
    <recommendedName>
        <fullName evidence="1">NmrA-like domain-containing protein</fullName>
    </recommendedName>
</protein>
<dbReference type="RefSeq" id="XP_043006213.1">
    <property type="nucleotide sequence ID" value="XM_043156426.1"/>
</dbReference>
<proteinExistence type="predicted"/>
<evidence type="ECO:0000313" key="2">
    <source>
        <dbReference type="EMBL" id="KAG7089743.1"/>
    </source>
</evidence>
<evidence type="ECO:0000259" key="1">
    <source>
        <dbReference type="Pfam" id="PF05368"/>
    </source>
</evidence>
<dbReference type="KEGG" id="more:E1B28_011397"/>
<feature type="domain" description="NmrA-like" evidence="1">
    <location>
        <begin position="4"/>
        <end position="83"/>
    </location>
</feature>
<organism evidence="2 3">
    <name type="scientific">Marasmius oreades</name>
    <name type="common">fairy-ring Marasmius</name>
    <dbReference type="NCBI Taxonomy" id="181124"/>
    <lineage>
        <taxon>Eukaryota</taxon>
        <taxon>Fungi</taxon>
        <taxon>Dikarya</taxon>
        <taxon>Basidiomycota</taxon>
        <taxon>Agaricomycotina</taxon>
        <taxon>Agaricomycetes</taxon>
        <taxon>Agaricomycetidae</taxon>
        <taxon>Agaricales</taxon>
        <taxon>Marasmiineae</taxon>
        <taxon>Marasmiaceae</taxon>
        <taxon>Marasmius</taxon>
    </lineage>
</organism>
<dbReference type="Pfam" id="PF05368">
    <property type="entry name" value="NmrA"/>
    <property type="match status" value="1"/>
</dbReference>
<accession>A0A9P7RVD5</accession>
<name>A0A9P7RVD5_9AGAR</name>
<keyword evidence="3" id="KW-1185">Reference proteome</keyword>